<evidence type="ECO:0000256" key="2">
    <source>
        <dbReference type="ARBA" id="ARBA00022448"/>
    </source>
</evidence>
<evidence type="ECO:0000256" key="6">
    <source>
        <dbReference type="ARBA" id="ARBA00023136"/>
    </source>
</evidence>
<proteinExistence type="inferred from homology"/>
<comment type="subcellular location">
    <subcellularLocation>
        <location evidence="1 7">Cell membrane</location>
        <topology evidence="1 7">Multi-pass membrane protein</topology>
    </subcellularLocation>
</comment>
<feature type="transmembrane region" description="Helical" evidence="7">
    <location>
        <begin position="137"/>
        <end position="158"/>
    </location>
</feature>
<feature type="transmembrane region" description="Helical" evidence="7">
    <location>
        <begin position="106"/>
        <end position="125"/>
    </location>
</feature>
<reference evidence="9 10" key="1">
    <citation type="journal article" date="2013" name="Genome Announc.">
        <title>Draft Genome Sequence of the Cellulolytic, Mesophilic, Anaerobic Bacterium Clostridium termitidis Strain CT1112 (DSM 5398).</title>
        <authorList>
            <person name="Lal S."/>
            <person name="Ramachandran U."/>
            <person name="Zhang X."/>
            <person name="Munir R."/>
            <person name="Sparling R."/>
            <person name="Levin D.B."/>
        </authorList>
    </citation>
    <scope>NUCLEOTIDE SEQUENCE [LARGE SCALE GENOMIC DNA]</scope>
    <source>
        <strain evidence="9 10">CT1112</strain>
    </source>
</reference>
<dbReference type="CDD" id="cd06261">
    <property type="entry name" value="TM_PBP2"/>
    <property type="match status" value="1"/>
</dbReference>
<evidence type="ECO:0000259" key="8">
    <source>
        <dbReference type="PROSITE" id="PS50928"/>
    </source>
</evidence>
<evidence type="ECO:0000256" key="1">
    <source>
        <dbReference type="ARBA" id="ARBA00004651"/>
    </source>
</evidence>
<dbReference type="Proteomes" id="UP000014155">
    <property type="component" value="Unassembled WGS sequence"/>
</dbReference>
<dbReference type="eggNOG" id="COG0395">
    <property type="taxonomic scope" value="Bacteria"/>
</dbReference>
<keyword evidence="4 7" id="KW-0812">Transmembrane</keyword>
<dbReference type="EMBL" id="AORV01000025">
    <property type="protein sequence ID" value="EMS72922.1"/>
    <property type="molecule type" value="Genomic_DNA"/>
</dbReference>
<evidence type="ECO:0000313" key="9">
    <source>
        <dbReference type="EMBL" id="EMS72922.1"/>
    </source>
</evidence>
<keyword evidence="2 7" id="KW-0813">Transport</keyword>
<dbReference type="InterPro" id="IPR035906">
    <property type="entry name" value="MetI-like_sf"/>
</dbReference>
<dbReference type="STRING" id="1195236.CTER_1181"/>
<gene>
    <name evidence="9" type="ORF">CTER_1181</name>
</gene>
<sequence length="287" mass="32321">MDKRFSLFRITNTIFLAVVSILTLFPFLVVLAVSFSDESSIAKNGFRLIPEKWSLGAYRLLFEGSVVFDAYRISIIVTVAGTIISVLITSMLGYALSRKSLKYRNVLNMIVYIPMIFSGGLVPFYMVLLKLHLKDNILGLILPMLFNPFFMFLILNFFRGLPDAVIESAKIDGAGEFRIYRSIVMRLAAPGIATITLFYALNYWNEWNLALLLINDTKLYPLQYLLRMILMRVSYVGQAAMNANVSEIPAESTKMATVIVTIGPIMLVYPFVQKYFIKGITIGAVKG</sequence>
<feature type="transmembrane region" description="Helical" evidence="7">
    <location>
        <begin position="70"/>
        <end position="94"/>
    </location>
</feature>
<dbReference type="GO" id="GO:0055085">
    <property type="term" value="P:transmembrane transport"/>
    <property type="evidence" value="ECO:0007669"/>
    <property type="project" value="InterPro"/>
</dbReference>
<dbReference type="PROSITE" id="PS50928">
    <property type="entry name" value="ABC_TM1"/>
    <property type="match status" value="1"/>
</dbReference>
<dbReference type="SUPFAM" id="SSF161098">
    <property type="entry name" value="MetI-like"/>
    <property type="match status" value="1"/>
</dbReference>
<feature type="transmembrane region" description="Helical" evidence="7">
    <location>
        <begin position="255"/>
        <end position="272"/>
    </location>
</feature>
<evidence type="ECO:0000256" key="7">
    <source>
        <dbReference type="RuleBase" id="RU363032"/>
    </source>
</evidence>
<keyword evidence="6 7" id="KW-0472">Membrane</keyword>
<evidence type="ECO:0000256" key="4">
    <source>
        <dbReference type="ARBA" id="ARBA00022692"/>
    </source>
</evidence>
<comment type="similarity">
    <text evidence="7">Belongs to the binding-protein-dependent transport system permease family.</text>
</comment>
<keyword evidence="5 7" id="KW-1133">Transmembrane helix</keyword>
<name>S0FLZ1_RUMCE</name>
<dbReference type="PANTHER" id="PTHR43744">
    <property type="entry name" value="ABC TRANSPORTER PERMEASE PROTEIN MG189-RELATED-RELATED"/>
    <property type="match status" value="1"/>
</dbReference>
<keyword evidence="10" id="KW-1185">Reference proteome</keyword>
<dbReference type="AlphaFoldDB" id="S0FLZ1"/>
<feature type="domain" description="ABC transmembrane type-1" evidence="8">
    <location>
        <begin position="71"/>
        <end position="266"/>
    </location>
</feature>
<evidence type="ECO:0000313" key="10">
    <source>
        <dbReference type="Proteomes" id="UP000014155"/>
    </source>
</evidence>
<feature type="transmembrane region" description="Helical" evidence="7">
    <location>
        <begin position="179"/>
        <end position="204"/>
    </location>
</feature>
<comment type="caution">
    <text evidence="9">The sequence shown here is derived from an EMBL/GenBank/DDBJ whole genome shotgun (WGS) entry which is preliminary data.</text>
</comment>
<dbReference type="Gene3D" id="1.10.3720.10">
    <property type="entry name" value="MetI-like"/>
    <property type="match status" value="1"/>
</dbReference>
<feature type="transmembrane region" description="Helical" evidence="7">
    <location>
        <begin position="12"/>
        <end position="35"/>
    </location>
</feature>
<accession>S0FLZ1</accession>
<dbReference type="GO" id="GO:0005886">
    <property type="term" value="C:plasma membrane"/>
    <property type="evidence" value="ECO:0007669"/>
    <property type="project" value="UniProtKB-SubCell"/>
</dbReference>
<keyword evidence="9" id="KW-0762">Sugar transport</keyword>
<protein>
    <submittedName>
        <fullName evidence="9">ABC-type sugar transport system, permease component</fullName>
    </submittedName>
</protein>
<dbReference type="PATRIC" id="fig|1195236.3.peg.1484"/>
<dbReference type="RefSeq" id="WP_004624663.1">
    <property type="nucleotide sequence ID" value="NZ_AORV01000025.1"/>
</dbReference>
<dbReference type="PANTHER" id="PTHR43744:SF9">
    <property type="entry name" value="POLYGALACTURONAN_RHAMNOGALACTURONAN TRANSPORT SYSTEM PERMEASE PROTEIN YTCP"/>
    <property type="match status" value="1"/>
</dbReference>
<dbReference type="Pfam" id="PF00528">
    <property type="entry name" value="BPD_transp_1"/>
    <property type="match status" value="1"/>
</dbReference>
<evidence type="ECO:0000256" key="5">
    <source>
        <dbReference type="ARBA" id="ARBA00022989"/>
    </source>
</evidence>
<dbReference type="InterPro" id="IPR000515">
    <property type="entry name" value="MetI-like"/>
</dbReference>
<organism evidence="9 10">
    <name type="scientific">Ruminiclostridium cellobioparum subsp. termitidis CT1112</name>
    <dbReference type="NCBI Taxonomy" id="1195236"/>
    <lineage>
        <taxon>Bacteria</taxon>
        <taxon>Bacillati</taxon>
        <taxon>Bacillota</taxon>
        <taxon>Clostridia</taxon>
        <taxon>Eubacteriales</taxon>
        <taxon>Oscillospiraceae</taxon>
        <taxon>Ruminiclostridium</taxon>
    </lineage>
</organism>
<evidence type="ECO:0000256" key="3">
    <source>
        <dbReference type="ARBA" id="ARBA00022475"/>
    </source>
</evidence>
<keyword evidence="3" id="KW-1003">Cell membrane</keyword>